<dbReference type="Pfam" id="PF03732">
    <property type="entry name" value="Retrotrans_gag"/>
    <property type="match status" value="1"/>
</dbReference>
<organism evidence="2 3">
    <name type="scientific">Moniliophthora roreri (strain MCA 2997)</name>
    <name type="common">Cocoa frosty pod rot fungus</name>
    <name type="synonym">Crinipellis roreri</name>
    <dbReference type="NCBI Taxonomy" id="1381753"/>
    <lineage>
        <taxon>Eukaryota</taxon>
        <taxon>Fungi</taxon>
        <taxon>Dikarya</taxon>
        <taxon>Basidiomycota</taxon>
        <taxon>Agaricomycotina</taxon>
        <taxon>Agaricomycetes</taxon>
        <taxon>Agaricomycetidae</taxon>
        <taxon>Agaricales</taxon>
        <taxon>Marasmiineae</taxon>
        <taxon>Marasmiaceae</taxon>
        <taxon>Moniliophthora</taxon>
    </lineage>
</organism>
<proteinExistence type="predicted"/>
<dbReference type="OrthoDB" id="3263571at2759"/>
<feature type="domain" description="Retrotransposon gag" evidence="1">
    <location>
        <begin position="5"/>
        <end position="88"/>
    </location>
</feature>
<comment type="caution">
    <text evidence="2">The sequence shown here is derived from an EMBL/GenBank/DDBJ whole genome shotgun (WGS) entry which is preliminary data.</text>
</comment>
<dbReference type="HOGENOM" id="CLU_000384_30_8_1"/>
<accession>V2X3L0</accession>
<dbReference type="EMBL" id="AWSO01000788">
    <property type="protein sequence ID" value="ESK87376.1"/>
    <property type="molecule type" value="Genomic_DNA"/>
</dbReference>
<evidence type="ECO:0000313" key="2">
    <source>
        <dbReference type="EMBL" id="ESK87376.1"/>
    </source>
</evidence>
<dbReference type="InterPro" id="IPR005162">
    <property type="entry name" value="Retrotrans_gag_dom"/>
</dbReference>
<sequence>MQEGAAEFWKDNKAREILPLASDKVPTWEVFLKMFREVFELLDVALNMQMKLRDLRMKERANEYCYKFNTLADQTSYNDAAQIEVFQRELPTSLIFKIMTRPEGKPMTIQDWMKAAIQCNESFK</sequence>
<gene>
    <name evidence="2" type="ORF">Moror_11684</name>
</gene>
<name>V2X3L0_MONRO</name>
<dbReference type="AlphaFoldDB" id="V2X3L0"/>
<dbReference type="KEGG" id="mrr:Moror_11684"/>
<reference evidence="2 3" key="1">
    <citation type="journal article" date="2014" name="BMC Genomics">
        <title>Genome and secretome analysis of the hemibiotrophic fungal pathogen, Moniliophthora roreri, which causes frosty pod rot disease of cacao: mechanisms of the biotrophic and necrotrophic phases.</title>
        <authorList>
            <person name="Meinhardt L.W."/>
            <person name="Costa G.G.L."/>
            <person name="Thomazella D.P.T."/>
            <person name="Teixeira P.J.P.L."/>
            <person name="Carazzolle M.F."/>
            <person name="Schuster S.C."/>
            <person name="Carlson J.E."/>
            <person name="Guiltinan M.J."/>
            <person name="Mieczkowski P."/>
            <person name="Farmer A."/>
            <person name="Ramaraj T."/>
            <person name="Crozier J."/>
            <person name="Davis R.E."/>
            <person name="Shao J."/>
            <person name="Melnick R.L."/>
            <person name="Pereira G.A.G."/>
            <person name="Bailey B.A."/>
        </authorList>
    </citation>
    <scope>NUCLEOTIDE SEQUENCE [LARGE SCALE GENOMIC DNA]</scope>
    <source>
        <strain evidence="2 3">MCA 2997</strain>
    </source>
</reference>
<evidence type="ECO:0000313" key="3">
    <source>
        <dbReference type="Proteomes" id="UP000017559"/>
    </source>
</evidence>
<protein>
    <recommendedName>
        <fullName evidence="1">Retrotransposon gag domain-containing protein</fullName>
    </recommendedName>
</protein>
<keyword evidence="3" id="KW-1185">Reference proteome</keyword>
<evidence type="ECO:0000259" key="1">
    <source>
        <dbReference type="Pfam" id="PF03732"/>
    </source>
</evidence>
<dbReference type="Proteomes" id="UP000017559">
    <property type="component" value="Unassembled WGS sequence"/>
</dbReference>